<evidence type="ECO:0000313" key="2">
    <source>
        <dbReference type="Proteomes" id="UP000283426"/>
    </source>
</evidence>
<evidence type="ECO:0000313" key="1">
    <source>
        <dbReference type="EMBL" id="RGV29274.1"/>
    </source>
</evidence>
<dbReference type="AlphaFoldDB" id="A0A412WPZ5"/>
<organism evidence="1 2">
    <name type="scientific">Odoribacter splanchnicus</name>
    <dbReference type="NCBI Taxonomy" id="28118"/>
    <lineage>
        <taxon>Bacteria</taxon>
        <taxon>Pseudomonadati</taxon>
        <taxon>Bacteroidota</taxon>
        <taxon>Bacteroidia</taxon>
        <taxon>Bacteroidales</taxon>
        <taxon>Odoribacteraceae</taxon>
        <taxon>Odoribacter</taxon>
    </lineage>
</organism>
<protein>
    <submittedName>
        <fullName evidence="1">Uncharacterized protein</fullName>
    </submittedName>
</protein>
<comment type="caution">
    <text evidence="1">The sequence shown here is derived from an EMBL/GenBank/DDBJ whole genome shotgun (WGS) entry which is preliminary data.</text>
</comment>
<reference evidence="1 2" key="1">
    <citation type="submission" date="2018-08" db="EMBL/GenBank/DDBJ databases">
        <title>A genome reference for cultivated species of the human gut microbiota.</title>
        <authorList>
            <person name="Zou Y."/>
            <person name="Xue W."/>
            <person name="Luo G."/>
        </authorList>
    </citation>
    <scope>NUCLEOTIDE SEQUENCE [LARGE SCALE GENOMIC DNA]</scope>
    <source>
        <strain evidence="1 2">AF14-6AC</strain>
    </source>
</reference>
<sequence length="187" mass="21868">MLAITFEEYKKYGCPNCGCDSVQGDGLYSVISFGKCNHCGLHFEIRANKHIECRVRSGVRPKEPWNPKSQLIFESGILIKHPRTDIPKWHWEPKDVRPEHGEYWSPRGIGYDLSGFVKSKRAGERIHEIVKKVLGKEKPKSWLDYRENEPTWIQYKLHPEEFNLEQIYIKTKDSGILTEEILIETKI</sequence>
<dbReference type="EMBL" id="QRYW01000006">
    <property type="protein sequence ID" value="RGV29274.1"/>
    <property type="molecule type" value="Genomic_DNA"/>
</dbReference>
<accession>A0A412WPZ5</accession>
<proteinExistence type="predicted"/>
<gene>
    <name evidence="1" type="ORF">DWW24_04125</name>
</gene>
<dbReference type="RefSeq" id="WP_118107452.1">
    <property type="nucleotide sequence ID" value="NZ_QRYW01000006.1"/>
</dbReference>
<dbReference type="Proteomes" id="UP000283426">
    <property type="component" value="Unassembled WGS sequence"/>
</dbReference>
<name>A0A412WPZ5_9BACT</name>